<dbReference type="InterPro" id="IPR022026">
    <property type="entry name" value="DUF5981"/>
</dbReference>
<dbReference type="Pfam" id="PF02219">
    <property type="entry name" value="MTHFR"/>
    <property type="match status" value="1"/>
</dbReference>
<comment type="catalytic activity">
    <reaction evidence="8">
        <text>(6S)-5-methyl-5,6,7,8-tetrahydrofolate + NAD(+) = (6R)-5,10-methylene-5,6,7,8-tetrahydrofolate + NADH + H(+)</text>
        <dbReference type="Rhea" id="RHEA:19821"/>
        <dbReference type="ChEBI" id="CHEBI:15378"/>
        <dbReference type="ChEBI" id="CHEBI:15636"/>
        <dbReference type="ChEBI" id="CHEBI:18608"/>
        <dbReference type="ChEBI" id="CHEBI:57540"/>
        <dbReference type="ChEBI" id="CHEBI:57945"/>
        <dbReference type="EC" id="1.5.1.54"/>
    </reaction>
    <physiologicalReaction direction="right-to-left" evidence="8">
        <dbReference type="Rhea" id="RHEA:19823"/>
    </physiologicalReaction>
</comment>
<dbReference type="InterPro" id="IPR003171">
    <property type="entry name" value="Mehydrof_redctse-like"/>
</dbReference>
<dbReference type="Proteomes" id="UP000567293">
    <property type="component" value="Unassembled WGS sequence"/>
</dbReference>
<dbReference type="GO" id="GO:0009086">
    <property type="term" value="P:methionine biosynthetic process"/>
    <property type="evidence" value="ECO:0007669"/>
    <property type="project" value="TreeGrafter"/>
</dbReference>
<dbReference type="GO" id="GO:0071949">
    <property type="term" value="F:FAD binding"/>
    <property type="evidence" value="ECO:0007669"/>
    <property type="project" value="TreeGrafter"/>
</dbReference>
<comment type="pathway">
    <text evidence="2 9">One-carbon metabolism; tetrahydrofolate interconversion.</text>
</comment>
<dbReference type="EMBL" id="JACDQQ010002805">
    <property type="protein sequence ID" value="MBA0089048.1"/>
    <property type="molecule type" value="Genomic_DNA"/>
</dbReference>
<accession>A0A7V8NX38</accession>
<dbReference type="AlphaFoldDB" id="A0A7V8NX38"/>
<dbReference type="PANTHER" id="PTHR45754">
    <property type="entry name" value="METHYLENETETRAHYDROFOLATE REDUCTASE"/>
    <property type="match status" value="1"/>
</dbReference>
<evidence type="ECO:0000256" key="6">
    <source>
        <dbReference type="ARBA" id="ARBA00023002"/>
    </source>
</evidence>
<organism evidence="11 12">
    <name type="scientific">Candidatus Acidiferrum panamense</name>
    <dbReference type="NCBI Taxonomy" id="2741543"/>
    <lineage>
        <taxon>Bacteria</taxon>
        <taxon>Pseudomonadati</taxon>
        <taxon>Acidobacteriota</taxon>
        <taxon>Terriglobia</taxon>
        <taxon>Candidatus Acidiferrales</taxon>
        <taxon>Candidatus Acidiferrum</taxon>
    </lineage>
</organism>
<dbReference type="PANTHER" id="PTHR45754:SF3">
    <property type="entry name" value="METHYLENETETRAHYDROFOLATE REDUCTASE (NADPH)"/>
    <property type="match status" value="1"/>
</dbReference>
<reference evidence="11" key="1">
    <citation type="submission" date="2020-06" db="EMBL/GenBank/DDBJ databases">
        <title>Legume-microbial interactions unlock mineral nutrients during tropical forest succession.</title>
        <authorList>
            <person name="Epihov D.Z."/>
        </authorList>
    </citation>
    <scope>NUCLEOTIDE SEQUENCE [LARGE SCALE GENOMIC DNA]</scope>
    <source>
        <strain evidence="11">Pan2503</strain>
    </source>
</reference>
<evidence type="ECO:0000313" key="11">
    <source>
        <dbReference type="EMBL" id="MBA0089048.1"/>
    </source>
</evidence>
<dbReference type="Gene3D" id="3.20.20.220">
    <property type="match status" value="1"/>
</dbReference>
<evidence type="ECO:0000313" key="12">
    <source>
        <dbReference type="Proteomes" id="UP000567293"/>
    </source>
</evidence>
<evidence type="ECO:0000256" key="9">
    <source>
        <dbReference type="RuleBase" id="RU003862"/>
    </source>
</evidence>
<dbReference type="GO" id="GO:0035999">
    <property type="term" value="P:tetrahydrofolate interconversion"/>
    <property type="evidence" value="ECO:0007669"/>
    <property type="project" value="UniProtKB-UniPathway"/>
</dbReference>
<dbReference type="GO" id="GO:0005829">
    <property type="term" value="C:cytosol"/>
    <property type="evidence" value="ECO:0007669"/>
    <property type="project" value="TreeGrafter"/>
</dbReference>
<keyword evidence="5 9" id="KW-0274">FAD</keyword>
<gene>
    <name evidence="11" type="ORF">HRJ53_29000</name>
</gene>
<evidence type="ECO:0000256" key="7">
    <source>
        <dbReference type="ARBA" id="ARBA00034478"/>
    </source>
</evidence>
<comment type="pathway">
    <text evidence="7">Amino-acid biosynthesis; L-methionine biosynthesis via de novo pathway.</text>
</comment>
<dbReference type="InterPro" id="IPR029041">
    <property type="entry name" value="FAD-linked_oxidoreductase-like"/>
</dbReference>
<keyword evidence="12" id="KW-1185">Reference proteome</keyword>
<comment type="similarity">
    <text evidence="3 9">Belongs to the methylenetetrahydrofolate reductase family.</text>
</comment>
<dbReference type="SUPFAM" id="SSF51730">
    <property type="entry name" value="FAD-linked oxidoreductase"/>
    <property type="match status" value="1"/>
</dbReference>
<dbReference type="Pfam" id="PF12225">
    <property type="entry name" value="DUF5981"/>
    <property type="match status" value="1"/>
</dbReference>
<evidence type="ECO:0000256" key="4">
    <source>
        <dbReference type="ARBA" id="ARBA00022630"/>
    </source>
</evidence>
<evidence type="ECO:0000256" key="3">
    <source>
        <dbReference type="ARBA" id="ARBA00006743"/>
    </source>
</evidence>
<comment type="cofactor">
    <cofactor evidence="1 9">
        <name>FAD</name>
        <dbReference type="ChEBI" id="CHEBI:57692"/>
    </cofactor>
</comment>
<evidence type="ECO:0000256" key="8">
    <source>
        <dbReference type="ARBA" id="ARBA00048628"/>
    </source>
</evidence>
<evidence type="ECO:0000256" key="1">
    <source>
        <dbReference type="ARBA" id="ARBA00001974"/>
    </source>
</evidence>
<keyword evidence="6 9" id="KW-0560">Oxidoreductase</keyword>
<keyword evidence="4 9" id="KW-0285">Flavoprotein</keyword>
<evidence type="ECO:0000256" key="5">
    <source>
        <dbReference type="ARBA" id="ARBA00022827"/>
    </source>
</evidence>
<sequence length="521" mass="57876">MNVINPLRESLSAGRFCYVVELVASRLTREARLLEVASKLAQVPGVVAGSITSYAGGAIGHDPVRVGTAARARGLTPNIHLTCVGRDRTAAWRTLEDLRALGIENVLALTGDYPKAAGLEPPEALFDLDSVQLVRLIDEARQRGMPFWISVAVSPFKYTEADCAYQYLKLQKKIAAGADCVITQLGYDMRKFRELKRYIDEKAIQRPVLGNVYVLSGKAAEKMSKGEPPGCWVSPELLERIRTEIKEADNGRAARLERAARMVAVLRGLGYAGAYLGGDHQADHVRWIIRRSEALDSRWQELEEEFSYAPKNGFYFFQGNFAPAKKRGLLPRSLDQMARLFPVNQDGLLRNFLVRLFRIVDKRPWLAHAVERFEFAVKSPLWGCQACGNCVLSYMEYVCPQTCPKNLRNGPCGGTNNGQCEVVDKPCIWVAVYERAKSAGRIADLQPYVPPPRRDLKRTSSWVNYFLGRDSRPGNILSTIVPLAALLPHEDLGRGASGYAPKTVSEANSKVPAVKINAKRE</sequence>
<proteinExistence type="inferred from homology"/>
<protein>
    <recommendedName>
        <fullName evidence="9">Methylenetetrahydrofolate reductase</fullName>
    </recommendedName>
</protein>
<evidence type="ECO:0000259" key="10">
    <source>
        <dbReference type="Pfam" id="PF12225"/>
    </source>
</evidence>
<name>A0A7V8NX38_9BACT</name>
<feature type="domain" description="Methylene-tetrahydrofolate reductase C-terminal-like" evidence="10">
    <location>
        <begin position="376"/>
        <end position="451"/>
    </location>
</feature>
<dbReference type="UniPathway" id="UPA00193"/>
<comment type="caution">
    <text evidence="11">The sequence shown here is derived from an EMBL/GenBank/DDBJ whole genome shotgun (WGS) entry which is preliminary data.</text>
</comment>
<dbReference type="GO" id="GO:0106312">
    <property type="term" value="F:methylenetetrahydrofolate reductase (NADH) activity"/>
    <property type="evidence" value="ECO:0007669"/>
    <property type="project" value="UniProtKB-EC"/>
</dbReference>
<evidence type="ECO:0000256" key="2">
    <source>
        <dbReference type="ARBA" id="ARBA00004777"/>
    </source>
</evidence>